<evidence type="ECO:0000313" key="2">
    <source>
        <dbReference type="Proteomes" id="UP000062260"/>
    </source>
</evidence>
<dbReference type="AlphaFoldDB" id="A0A0X8FKW4"/>
<dbReference type="RefSeq" id="WP_067978218.1">
    <property type="nucleotide sequence ID" value="NZ_CP014163.1"/>
</dbReference>
<protein>
    <submittedName>
        <fullName evidence="1">Uncharacterized protein</fullName>
    </submittedName>
</protein>
<sequence>MTKQNFGHQILDWLLILIITSLTVLVCNLIGGADLVGSLPGLAWLFFFTLAGFVVKPLIPLDIPAVAYITLFAILFSMPWSPLSNQVISAVDQVSLLALCTPILAYAGVTIGHDWDDFKTIGWRGVLVSILVIIGTVLMCVIFSEILFRIF</sequence>
<gene>
    <name evidence="1" type="ORF">AWM75_03390</name>
</gene>
<keyword evidence="2" id="KW-1185">Reference proteome</keyword>
<name>A0A0X8FKW4_9LACT</name>
<dbReference type="EMBL" id="CP014163">
    <property type="protein sequence ID" value="AMB99102.1"/>
    <property type="molecule type" value="Genomic_DNA"/>
</dbReference>
<reference evidence="1 2" key="1">
    <citation type="journal article" date="2016" name="Genome Announc.">
        <title>Complete Genome Sequences of Aerococcus christensenii CCUG 28831T, Aerococcus sanguinicola CCUG 43001T, Aerococcus urinae CCUG 36881T, Aerococcus urinaeequi CCUG 28094T, Aerococcus urinaehominis CCUG 42038 BT, and Aerococcus viridans CCUG 4311T.</title>
        <authorList>
            <person name="Carkaci D."/>
            <person name="Dargis R."/>
            <person name="Nielsen X.C."/>
            <person name="Skovgaard O."/>
            <person name="Fuursted K."/>
            <person name="Christensen J.J."/>
        </authorList>
    </citation>
    <scope>NUCLEOTIDE SEQUENCE [LARGE SCALE GENOMIC DNA]</scope>
    <source>
        <strain evidence="1 2">CCUG42038B</strain>
    </source>
</reference>
<reference evidence="2" key="2">
    <citation type="submission" date="2016-01" db="EMBL/GenBank/DDBJ databases">
        <title>Six Aerococcus type strain genome sequencing and assembly using PacBio and Illumina Hiseq.</title>
        <authorList>
            <person name="Carkaci D."/>
            <person name="Dargis R."/>
            <person name="Nielsen X.C."/>
            <person name="Skovgaard O."/>
            <person name="Fuursted K."/>
            <person name="Christensen J.J."/>
        </authorList>
    </citation>
    <scope>NUCLEOTIDE SEQUENCE [LARGE SCALE GENOMIC DNA]</scope>
    <source>
        <strain evidence="2">CCUG42038B</strain>
    </source>
</reference>
<dbReference type="STRING" id="128944.AWM75_03390"/>
<proteinExistence type="predicted"/>
<dbReference type="OrthoDB" id="6443879at2"/>
<dbReference type="Proteomes" id="UP000062260">
    <property type="component" value="Chromosome"/>
</dbReference>
<evidence type="ECO:0000313" key="1">
    <source>
        <dbReference type="EMBL" id="AMB99102.1"/>
    </source>
</evidence>
<dbReference type="KEGG" id="auh:AWM75_03390"/>
<accession>A0A0X8FKW4</accession>
<organism evidence="1 2">
    <name type="scientific">Aerococcus urinaehominis</name>
    <dbReference type="NCBI Taxonomy" id="128944"/>
    <lineage>
        <taxon>Bacteria</taxon>
        <taxon>Bacillati</taxon>
        <taxon>Bacillota</taxon>
        <taxon>Bacilli</taxon>
        <taxon>Lactobacillales</taxon>
        <taxon>Aerococcaceae</taxon>
        <taxon>Aerococcus</taxon>
    </lineage>
</organism>